<feature type="transmembrane region" description="Helical" evidence="2">
    <location>
        <begin position="71"/>
        <end position="100"/>
    </location>
</feature>
<sequence>MFKYFLLALIVPFVELYLLVVIGREVGFLPTLGVVLLTGVVGSWLARREGGRVMRRWRDALARGQVPEEGLFSGALVMLGGVLLVIPGVLTDVVGLSLLLPPVRRFVTARLRRAVERRMRDGSLRVTTLGGVGFPGPFSGEPSPRAPFPESWTDDAASPSARMRSGASRSEVDAEFTEDEPRH</sequence>
<evidence type="ECO:0000256" key="1">
    <source>
        <dbReference type="SAM" id="MobiDB-lite"/>
    </source>
</evidence>
<dbReference type="EMBL" id="VIFM01000276">
    <property type="protein sequence ID" value="TQF10154.1"/>
    <property type="molecule type" value="Genomic_DNA"/>
</dbReference>
<dbReference type="OrthoDB" id="9792788at2"/>
<accession>A0A540WNZ1</accession>
<name>A0A540WNZ1_9BACT</name>
<evidence type="ECO:0000313" key="3">
    <source>
        <dbReference type="EMBL" id="TQF10154.1"/>
    </source>
</evidence>
<dbReference type="RefSeq" id="WP_141648064.1">
    <property type="nucleotide sequence ID" value="NZ_VIFM01000276.1"/>
</dbReference>
<dbReference type="GO" id="GO:0016020">
    <property type="term" value="C:membrane"/>
    <property type="evidence" value="ECO:0007669"/>
    <property type="project" value="InterPro"/>
</dbReference>
<keyword evidence="4" id="KW-1185">Reference proteome</keyword>
<comment type="caution">
    <text evidence="3">The sequence shown here is derived from an EMBL/GenBank/DDBJ whole genome shotgun (WGS) entry which is preliminary data.</text>
</comment>
<dbReference type="NCBIfam" id="NF008528">
    <property type="entry name" value="PRK11463.1-2"/>
    <property type="match status" value="1"/>
</dbReference>
<dbReference type="PANTHER" id="PTHR35335:SF1">
    <property type="entry name" value="UPF0716 PROTEIN FXSA"/>
    <property type="match status" value="1"/>
</dbReference>
<gene>
    <name evidence="3" type="ORF">FJV41_40965</name>
</gene>
<proteinExistence type="predicted"/>
<dbReference type="Proteomes" id="UP000315369">
    <property type="component" value="Unassembled WGS sequence"/>
</dbReference>
<evidence type="ECO:0000256" key="2">
    <source>
        <dbReference type="SAM" id="Phobius"/>
    </source>
</evidence>
<keyword evidence="2" id="KW-0472">Membrane</keyword>
<organism evidence="3 4">
    <name type="scientific">Myxococcus llanfairpwllgwyngyllgogerychwyrndrobwllllantysiliogogogochensis</name>
    <dbReference type="NCBI Taxonomy" id="2590453"/>
    <lineage>
        <taxon>Bacteria</taxon>
        <taxon>Pseudomonadati</taxon>
        <taxon>Myxococcota</taxon>
        <taxon>Myxococcia</taxon>
        <taxon>Myxococcales</taxon>
        <taxon>Cystobacterineae</taxon>
        <taxon>Myxococcaceae</taxon>
        <taxon>Myxococcus</taxon>
    </lineage>
</organism>
<feature type="transmembrane region" description="Helical" evidence="2">
    <location>
        <begin position="5"/>
        <end position="22"/>
    </location>
</feature>
<feature type="compositionally biased region" description="Acidic residues" evidence="1">
    <location>
        <begin position="173"/>
        <end position="183"/>
    </location>
</feature>
<dbReference type="Pfam" id="PF04186">
    <property type="entry name" value="FxsA"/>
    <property type="match status" value="1"/>
</dbReference>
<dbReference type="AlphaFoldDB" id="A0A540WNZ1"/>
<feature type="transmembrane region" description="Helical" evidence="2">
    <location>
        <begin position="28"/>
        <end position="46"/>
    </location>
</feature>
<reference evidence="3 4" key="1">
    <citation type="submission" date="2019-06" db="EMBL/GenBank/DDBJ databases">
        <authorList>
            <person name="Livingstone P."/>
            <person name="Whitworth D."/>
        </authorList>
    </citation>
    <scope>NUCLEOTIDE SEQUENCE [LARGE SCALE GENOMIC DNA]</scope>
    <source>
        <strain evidence="3 4">AM401</strain>
    </source>
</reference>
<dbReference type="InterPro" id="IPR007313">
    <property type="entry name" value="FxsA"/>
</dbReference>
<evidence type="ECO:0000313" key="4">
    <source>
        <dbReference type="Proteomes" id="UP000315369"/>
    </source>
</evidence>
<protein>
    <submittedName>
        <fullName evidence="3">FxsA family protein</fullName>
    </submittedName>
</protein>
<keyword evidence="2" id="KW-1133">Transmembrane helix</keyword>
<dbReference type="PANTHER" id="PTHR35335">
    <property type="entry name" value="UPF0716 PROTEIN FXSA"/>
    <property type="match status" value="1"/>
</dbReference>
<feature type="region of interest" description="Disordered" evidence="1">
    <location>
        <begin position="133"/>
        <end position="183"/>
    </location>
</feature>
<keyword evidence="2" id="KW-0812">Transmembrane</keyword>